<evidence type="ECO:0000313" key="3">
    <source>
        <dbReference type="Proteomes" id="UP000326924"/>
    </source>
</evidence>
<dbReference type="OrthoDB" id="308383at2759"/>
<accession>A0A5J5END6</accession>
<organism evidence="2 3">
    <name type="scientific">Sphaerosporella brunnea</name>
    <dbReference type="NCBI Taxonomy" id="1250544"/>
    <lineage>
        <taxon>Eukaryota</taxon>
        <taxon>Fungi</taxon>
        <taxon>Dikarya</taxon>
        <taxon>Ascomycota</taxon>
        <taxon>Pezizomycotina</taxon>
        <taxon>Pezizomycetes</taxon>
        <taxon>Pezizales</taxon>
        <taxon>Pyronemataceae</taxon>
        <taxon>Sphaerosporella</taxon>
    </lineage>
</organism>
<keyword evidence="3" id="KW-1185">Reference proteome</keyword>
<dbReference type="EMBL" id="VXIS01000198">
    <property type="protein sequence ID" value="KAA8897458.1"/>
    <property type="molecule type" value="Genomic_DNA"/>
</dbReference>
<evidence type="ECO:0000313" key="2">
    <source>
        <dbReference type="EMBL" id="KAA8897458.1"/>
    </source>
</evidence>
<dbReference type="InParanoid" id="A0A5J5END6"/>
<proteinExistence type="predicted"/>
<dbReference type="Proteomes" id="UP000326924">
    <property type="component" value="Unassembled WGS sequence"/>
</dbReference>
<dbReference type="AlphaFoldDB" id="A0A5J5END6"/>
<name>A0A5J5END6_9PEZI</name>
<reference evidence="2 3" key="1">
    <citation type="submission" date="2019-09" db="EMBL/GenBank/DDBJ databases">
        <title>Draft genome of the ectomycorrhizal ascomycete Sphaerosporella brunnea.</title>
        <authorList>
            <consortium name="DOE Joint Genome Institute"/>
            <person name="Benucci G.M."/>
            <person name="Marozzi G."/>
            <person name="Antonielli L."/>
            <person name="Sanchez S."/>
            <person name="Marco P."/>
            <person name="Wang X."/>
            <person name="Falini L.B."/>
            <person name="Barry K."/>
            <person name="Haridas S."/>
            <person name="Lipzen A."/>
            <person name="Labutti K."/>
            <person name="Grigoriev I.V."/>
            <person name="Murat C."/>
            <person name="Martin F."/>
            <person name="Albertini E."/>
            <person name="Donnini D."/>
            <person name="Bonito G."/>
        </authorList>
    </citation>
    <scope>NUCLEOTIDE SEQUENCE [LARGE SCALE GENOMIC DNA]</scope>
    <source>
        <strain evidence="2 3">Sb_GMNB300</strain>
    </source>
</reference>
<feature type="region of interest" description="Disordered" evidence="1">
    <location>
        <begin position="177"/>
        <end position="209"/>
    </location>
</feature>
<sequence>MGADYDAKLQSSETRSTPLVETHCWLIAPLCDLAEDGQGLGSWKEQVSYLFQLDKFIPILDNQYPDELSAGMAVGQEGVQGNAPYTPEPNLDVYCVISARRDGRVYDIAVGSRSSVGSQFKKSKTSPGLDGAVKLPFLDLVSRSVGYLREPFARGAGRVLGPCLVRTKARTILGSAMAKHAKKETNAIPKPKPKKPFSTSSEDDEHASSKENAKISIAWDFTVRGFLLMELFARGTGHSTYLQDQYAKIRWKTKDLETWEALGYAWLFSAANIRGL</sequence>
<evidence type="ECO:0000256" key="1">
    <source>
        <dbReference type="SAM" id="MobiDB-lite"/>
    </source>
</evidence>
<protein>
    <submittedName>
        <fullName evidence="2">Uncharacterized protein</fullName>
    </submittedName>
</protein>
<comment type="caution">
    <text evidence="2">The sequence shown here is derived from an EMBL/GenBank/DDBJ whole genome shotgun (WGS) entry which is preliminary data.</text>
</comment>
<gene>
    <name evidence="2" type="ORF">FN846DRAFT_893046</name>
</gene>